<accession>A0A803LGV6</accession>
<dbReference type="Gene3D" id="3.80.10.10">
    <property type="entry name" value="Ribonuclease Inhibitor"/>
    <property type="match status" value="2"/>
</dbReference>
<dbReference type="PANTHER" id="PTHR36766:SF70">
    <property type="entry name" value="DISEASE RESISTANCE PROTEIN RGA4"/>
    <property type="match status" value="1"/>
</dbReference>
<protein>
    <submittedName>
        <fullName evidence="2">Uncharacterized protein</fullName>
    </submittedName>
</protein>
<evidence type="ECO:0000313" key="3">
    <source>
        <dbReference type="Proteomes" id="UP000596660"/>
    </source>
</evidence>
<dbReference type="EnsemblPlants" id="AUR62013203-RA">
    <property type="protein sequence ID" value="AUR62013203-RA:cds"/>
    <property type="gene ID" value="AUR62013203"/>
</dbReference>
<keyword evidence="1" id="KW-0611">Plant defense</keyword>
<dbReference type="InterPro" id="IPR032675">
    <property type="entry name" value="LRR_dom_sf"/>
</dbReference>
<sequence length="291" mass="33857">MKHLTEVEIQFSYDDDGCVEWERVMEKLEPPSNLKKFDLRLWKLEYIENKGSNTGNDRQDLTTFFPSLETLEIRRLKSLKGWWREEDLVEGDDDHILRSSFTFPRLSKLVILHCPKLTSFPSCPSLEKLDLNDMGVLKSMHNSQFLNYLHIISNEKVESLSELEDVFRKYSSTLQSLRISYCPNLLRLGKGGLEHLTALEPLVLDRNHQLSFSEDQVADDGMPWKSLHHCLRSLTIIDCTAIKSIPESMQNLTSLQKLEIFKCPNELKESCKQPDRKDWPNIQHIPNITIN</sequence>
<name>A0A803LGV6_CHEQI</name>
<organism evidence="2 3">
    <name type="scientific">Chenopodium quinoa</name>
    <name type="common">Quinoa</name>
    <dbReference type="NCBI Taxonomy" id="63459"/>
    <lineage>
        <taxon>Eukaryota</taxon>
        <taxon>Viridiplantae</taxon>
        <taxon>Streptophyta</taxon>
        <taxon>Embryophyta</taxon>
        <taxon>Tracheophyta</taxon>
        <taxon>Spermatophyta</taxon>
        <taxon>Magnoliopsida</taxon>
        <taxon>eudicotyledons</taxon>
        <taxon>Gunneridae</taxon>
        <taxon>Pentapetalae</taxon>
        <taxon>Caryophyllales</taxon>
        <taxon>Chenopodiaceae</taxon>
        <taxon>Chenopodioideae</taxon>
        <taxon>Atripliceae</taxon>
        <taxon>Chenopodium</taxon>
    </lineage>
</organism>
<keyword evidence="3" id="KW-1185">Reference proteome</keyword>
<proteinExistence type="predicted"/>
<dbReference type="Proteomes" id="UP000596660">
    <property type="component" value="Unplaced"/>
</dbReference>
<reference evidence="2" key="2">
    <citation type="submission" date="2021-03" db="UniProtKB">
        <authorList>
            <consortium name="EnsemblPlants"/>
        </authorList>
    </citation>
    <scope>IDENTIFICATION</scope>
</reference>
<dbReference type="AlphaFoldDB" id="A0A803LGV6"/>
<evidence type="ECO:0000313" key="2">
    <source>
        <dbReference type="EnsemblPlants" id="AUR62013203-RA:cds"/>
    </source>
</evidence>
<evidence type="ECO:0000256" key="1">
    <source>
        <dbReference type="ARBA" id="ARBA00022821"/>
    </source>
</evidence>
<reference evidence="2" key="1">
    <citation type="journal article" date="2017" name="Nature">
        <title>The genome of Chenopodium quinoa.</title>
        <authorList>
            <person name="Jarvis D.E."/>
            <person name="Ho Y.S."/>
            <person name="Lightfoot D.J."/>
            <person name="Schmoeckel S.M."/>
            <person name="Li B."/>
            <person name="Borm T.J.A."/>
            <person name="Ohyanagi H."/>
            <person name="Mineta K."/>
            <person name="Michell C.T."/>
            <person name="Saber N."/>
            <person name="Kharbatia N.M."/>
            <person name="Rupper R.R."/>
            <person name="Sharp A.R."/>
            <person name="Dally N."/>
            <person name="Boughton B.A."/>
            <person name="Woo Y.H."/>
            <person name="Gao G."/>
            <person name="Schijlen E.G.W.M."/>
            <person name="Guo X."/>
            <person name="Momin A.A."/>
            <person name="Negrao S."/>
            <person name="Al-Babili S."/>
            <person name="Gehring C."/>
            <person name="Roessner U."/>
            <person name="Jung C."/>
            <person name="Murphy K."/>
            <person name="Arold S.T."/>
            <person name="Gojobori T."/>
            <person name="van der Linden C.G."/>
            <person name="van Loo E.N."/>
            <person name="Jellen E.N."/>
            <person name="Maughan P.J."/>
            <person name="Tester M."/>
        </authorList>
    </citation>
    <scope>NUCLEOTIDE SEQUENCE [LARGE SCALE GENOMIC DNA]</scope>
    <source>
        <strain evidence="2">cv. PI 614886</strain>
    </source>
</reference>
<dbReference type="OMA" id="CCALESI"/>
<dbReference type="SUPFAM" id="SSF52047">
    <property type="entry name" value="RNI-like"/>
    <property type="match status" value="1"/>
</dbReference>
<dbReference type="GO" id="GO:0006952">
    <property type="term" value="P:defense response"/>
    <property type="evidence" value="ECO:0007669"/>
    <property type="project" value="UniProtKB-KW"/>
</dbReference>
<dbReference type="Gramene" id="AUR62013203-RA">
    <property type="protein sequence ID" value="AUR62013203-RA:cds"/>
    <property type="gene ID" value="AUR62013203"/>
</dbReference>
<dbReference type="PANTHER" id="PTHR36766">
    <property type="entry name" value="PLANT BROAD-SPECTRUM MILDEW RESISTANCE PROTEIN RPW8"/>
    <property type="match status" value="1"/>
</dbReference>